<feature type="compositionally biased region" description="Low complexity" evidence="4">
    <location>
        <begin position="32"/>
        <end position="42"/>
    </location>
</feature>
<feature type="compositionally biased region" description="Low complexity" evidence="4">
    <location>
        <begin position="1"/>
        <end position="13"/>
    </location>
</feature>
<feature type="compositionally biased region" description="Polar residues" evidence="4">
    <location>
        <begin position="20"/>
        <end position="31"/>
    </location>
</feature>
<evidence type="ECO:0000313" key="7">
    <source>
        <dbReference type="Proteomes" id="UP000016926"/>
    </source>
</evidence>
<keyword evidence="3" id="KW-0175">Coiled coil</keyword>
<dbReference type="InterPro" id="IPR001313">
    <property type="entry name" value="Pumilio_RNA-bd_rpt"/>
</dbReference>
<reference evidence="6 7" key="1">
    <citation type="journal article" date="2012" name="Nat. Commun.">
        <title>A multi-omic map of the lipid-producing yeast Rhodosporidium toruloides.</title>
        <authorList>
            <person name="Zhu Z."/>
            <person name="Zhang S."/>
            <person name="Liu H."/>
            <person name="Shen H."/>
            <person name="Lin X."/>
            <person name="Yang F."/>
            <person name="Zhou Y.J."/>
            <person name="Jin G."/>
            <person name="Ye M."/>
            <person name="Zou H."/>
            <person name="Zou H."/>
            <person name="Zhao Z.K."/>
        </authorList>
    </citation>
    <scope>NUCLEOTIDE SEQUENCE [LARGE SCALE GENOMIC DNA]</scope>
    <source>
        <strain evidence="6 7">NP11</strain>
    </source>
</reference>
<dbReference type="Pfam" id="PF00806">
    <property type="entry name" value="PUF"/>
    <property type="match status" value="2"/>
</dbReference>
<feature type="region of interest" description="Disordered" evidence="4">
    <location>
        <begin position="180"/>
        <end position="201"/>
    </location>
</feature>
<keyword evidence="1" id="KW-0677">Repeat</keyword>
<evidence type="ECO:0000313" key="6">
    <source>
        <dbReference type="EMBL" id="EMS21371.1"/>
    </source>
</evidence>
<dbReference type="AlphaFoldDB" id="M7WTG6"/>
<dbReference type="InterPro" id="IPR033133">
    <property type="entry name" value="PUM-HD"/>
</dbReference>
<dbReference type="GeneID" id="27365850"/>
<feature type="region of interest" description="Disordered" evidence="4">
    <location>
        <begin position="1"/>
        <end position="133"/>
    </location>
</feature>
<feature type="repeat" description="Pumilio" evidence="2">
    <location>
        <begin position="591"/>
        <end position="626"/>
    </location>
</feature>
<evidence type="ECO:0000256" key="3">
    <source>
        <dbReference type="SAM" id="Coils"/>
    </source>
</evidence>
<dbReference type="SUPFAM" id="SSF48371">
    <property type="entry name" value="ARM repeat"/>
    <property type="match status" value="1"/>
</dbReference>
<feature type="domain" description="PUM-HD" evidence="5">
    <location>
        <begin position="491"/>
        <end position="839"/>
    </location>
</feature>
<proteinExistence type="predicted"/>
<accession>M7WTG6</accession>
<organism evidence="6 7">
    <name type="scientific">Rhodotorula toruloides (strain NP11)</name>
    <name type="common">Yeast</name>
    <name type="synonym">Rhodosporidium toruloides</name>
    <dbReference type="NCBI Taxonomy" id="1130832"/>
    <lineage>
        <taxon>Eukaryota</taxon>
        <taxon>Fungi</taxon>
        <taxon>Dikarya</taxon>
        <taxon>Basidiomycota</taxon>
        <taxon>Pucciniomycotina</taxon>
        <taxon>Microbotryomycetes</taxon>
        <taxon>Sporidiobolales</taxon>
        <taxon>Sporidiobolaceae</taxon>
        <taxon>Rhodotorula</taxon>
    </lineage>
</organism>
<dbReference type="InterPro" id="IPR011989">
    <property type="entry name" value="ARM-like"/>
</dbReference>
<feature type="compositionally biased region" description="Pro residues" evidence="4">
    <location>
        <begin position="57"/>
        <end position="66"/>
    </location>
</feature>
<dbReference type="OrthoDB" id="2524825at2759"/>
<name>M7WTG6_RHOT1</name>
<dbReference type="Gene3D" id="1.25.10.10">
    <property type="entry name" value="Leucine-rich Repeat Variant"/>
    <property type="match status" value="1"/>
</dbReference>
<dbReference type="GO" id="GO:0005737">
    <property type="term" value="C:cytoplasm"/>
    <property type="evidence" value="ECO:0007669"/>
    <property type="project" value="TreeGrafter"/>
</dbReference>
<protein>
    <submittedName>
        <fullName evidence="6">Pumilio-family RNA binding repeat protein</fullName>
    </submittedName>
</protein>
<dbReference type="PROSITE" id="PS50303">
    <property type="entry name" value="PUM_HD"/>
    <property type="match status" value="1"/>
</dbReference>
<gene>
    <name evidence="6" type="ORF">RHTO_01837</name>
</gene>
<feature type="region of interest" description="Disordered" evidence="4">
    <location>
        <begin position="147"/>
        <end position="167"/>
    </location>
</feature>
<dbReference type="GO" id="GO:0003730">
    <property type="term" value="F:mRNA 3'-UTR binding"/>
    <property type="evidence" value="ECO:0007669"/>
    <property type="project" value="TreeGrafter"/>
</dbReference>
<dbReference type="SMART" id="SM00025">
    <property type="entry name" value="Pumilio"/>
    <property type="match status" value="3"/>
</dbReference>
<sequence length="962" mass="103727">MAHLVPASSHSPSLHPPSPQNDRSGQATPTQESLTPTRPTTEPSERKFERSASAPAPWSPSPPSPTPTGRAQASLSFASPRFVHSDTSTPAIHAHTSEKGTFSFTVPTTPPYSPAHSRESTVSTFGNDADPVSALRGRNTPFFMVSTGGGSEEQGSSDEGGKDGPTAAAWENTLGAWTRGECIDRSKNDPGSSKRSFKRGESAPAISFGEHGAAGPPGQAVRPFAHIKHGSDFAHEVNVAHLASLVHTLDARLSTITGLSDDLYSRIVLLEDVTRQQGHELDLLRQVVAPQRAPYGPQPPHMPQSWSRGVAGSFEQQAIDQPSRVASLSARPFNLRTRSYPTGSFPLELEGPRLSTTIEEAGGCGVPAFVPPQVGGQASNFGSPRAFRPHNSSDSEFFLQALESQQGVEAGQPFQQDVGGGSAHQDSMGAMGGAALSRTRYGGAGMERSVSFADFGSGGMAGLGVINSSQGTMRSRSVSVGAGTQHRSSPSSTQGVAGLGNDTPNYRLLLETDADIDAESFVRRILRHNDQQCSLFLQQKVKSTTPEKKQEVFDAVGKHICELSFSKFGNFLVSRCLEAGDKQLAQAYEDSLAGHFLALSLDPFGCHVLQKLLDCGGAPTKARVIEELLPHPETLQSRNACHVWNRILTSPNPPTFFRRLAEMGKGLWREVVKEDGGSLIVQHMIEDWHEAHTSVVAREILEHVEDVAQTACGLLIVSHLIDRNALPFCTKIMKHAPTLATDNFAAKLVDKCIRLGRTAPIGMSGFLEEITKTSDAEDPLLLRMAAHANGVQLLTGIITGSTSPREKDKLARCVKRFQAELLKDGSANSAKLAELRAQLEDIEDEDQEELLAALHAMQAKKVRANLKKQEGLVAQGAELVRQYQESVRELLEEREVAILLFTPPATRSSKSWRSEREEARKIAHALAQVAQGEKVDVDDVSSALWRMSNEQAGGDTMESVED</sequence>
<dbReference type="PROSITE" id="PS50302">
    <property type="entry name" value="PUM"/>
    <property type="match status" value="1"/>
</dbReference>
<dbReference type="PANTHER" id="PTHR12537">
    <property type="entry name" value="RNA BINDING PROTEIN PUMILIO-RELATED"/>
    <property type="match status" value="1"/>
</dbReference>
<evidence type="ECO:0000259" key="5">
    <source>
        <dbReference type="PROSITE" id="PS50303"/>
    </source>
</evidence>
<evidence type="ECO:0000256" key="4">
    <source>
        <dbReference type="SAM" id="MobiDB-lite"/>
    </source>
</evidence>
<evidence type="ECO:0000256" key="1">
    <source>
        <dbReference type="ARBA" id="ARBA00022737"/>
    </source>
</evidence>
<dbReference type="PANTHER" id="PTHR12537:SF48">
    <property type="entry name" value="MEIOTIC COILED-COIL PROTEIN 2"/>
    <property type="match status" value="1"/>
</dbReference>
<dbReference type="RefSeq" id="XP_016272490.1">
    <property type="nucleotide sequence ID" value="XM_016415516.1"/>
</dbReference>
<dbReference type="GO" id="GO:0010608">
    <property type="term" value="P:post-transcriptional regulation of gene expression"/>
    <property type="evidence" value="ECO:0007669"/>
    <property type="project" value="TreeGrafter"/>
</dbReference>
<dbReference type="eggNOG" id="KOG1488">
    <property type="taxonomic scope" value="Eukaryota"/>
</dbReference>
<dbReference type="HOGENOM" id="CLU_307399_0_0_1"/>
<keyword evidence="7" id="KW-1185">Reference proteome</keyword>
<evidence type="ECO:0000256" key="2">
    <source>
        <dbReference type="PROSITE-ProRule" id="PRU00317"/>
    </source>
</evidence>
<dbReference type="EMBL" id="KB722656">
    <property type="protein sequence ID" value="EMS21371.1"/>
    <property type="molecule type" value="Genomic_DNA"/>
</dbReference>
<feature type="coiled-coil region" evidence="3">
    <location>
        <begin position="825"/>
        <end position="852"/>
    </location>
</feature>
<dbReference type="InterPro" id="IPR016024">
    <property type="entry name" value="ARM-type_fold"/>
</dbReference>
<dbReference type="Proteomes" id="UP000016926">
    <property type="component" value="Unassembled WGS sequence"/>
</dbReference>